<organism evidence="1 2">
    <name type="scientific">Sulfuritortus calidifontis</name>
    <dbReference type="NCBI Taxonomy" id="1914471"/>
    <lineage>
        <taxon>Bacteria</taxon>
        <taxon>Pseudomonadati</taxon>
        <taxon>Pseudomonadota</taxon>
        <taxon>Betaproteobacteria</taxon>
        <taxon>Nitrosomonadales</taxon>
        <taxon>Thiobacillaceae</taxon>
        <taxon>Sulfuritortus</taxon>
    </lineage>
</organism>
<accession>A0A4R3JTI4</accession>
<dbReference type="Proteomes" id="UP000295135">
    <property type="component" value="Unassembled WGS sequence"/>
</dbReference>
<dbReference type="OrthoDB" id="8686431at2"/>
<evidence type="ECO:0000313" key="2">
    <source>
        <dbReference type="Proteomes" id="UP000295135"/>
    </source>
</evidence>
<dbReference type="AlphaFoldDB" id="A0A4R3JTI4"/>
<protein>
    <submittedName>
        <fullName evidence="1">Uncharacterized protein</fullName>
    </submittedName>
</protein>
<gene>
    <name evidence="1" type="ORF">EDC61_11422</name>
</gene>
<dbReference type="RefSeq" id="WP_126463913.1">
    <property type="nucleotide sequence ID" value="NZ_AP018721.1"/>
</dbReference>
<keyword evidence="2" id="KW-1185">Reference proteome</keyword>
<comment type="caution">
    <text evidence="1">The sequence shown here is derived from an EMBL/GenBank/DDBJ whole genome shotgun (WGS) entry which is preliminary data.</text>
</comment>
<reference evidence="1 2" key="1">
    <citation type="submission" date="2019-03" db="EMBL/GenBank/DDBJ databases">
        <title>Genomic Encyclopedia of Type Strains, Phase IV (KMG-IV): sequencing the most valuable type-strain genomes for metagenomic binning, comparative biology and taxonomic classification.</title>
        <authorList>
            <person name="Goeker M."/>
        </authorList>
    </citation>
    <scope>NUCLEOTIDE SEQUENCE [LARGE SCALE GENOMIC DNA]</scope>
    <source>
        <strain evidence="1 2">DSM 103923</strain>
    </source>
</reference>
<proteinExistence type="predicted"/>
<name>A0A4R3JTI4_9PROT</name>
<sequence>MSDAAPGWLVAEVAEGIQRLLVLRLDGCPPADAVEAVALAWADALIVRGVAWDEALDAPRLREAFRRLAAHCTRWPAPAAIWEHMPARPEQAKLPPPKVSDEDRKRALRMLAELRDKLRITT</sequence>
<dbReference type="EMBL" id="SLZY01000014">
    <property type="protein sequence ID" value="TCS70695.1"/>
    <property type="molecule type" value="Genomic_DNA"/>
</dbReference>
<evidence type="ECO:0000313" key="1">
    <source>
        <dbReference type="EMBL" id="TCS70695.1"/>
    </source>
</evidence>